<dbReference type="OrthoDB" id="7596063at2"/>
<keyword evidence="2" id="KW-1185">Reference proteome</keyword>
<name>A0A921NRI7_9RHOB</name>
<organism evidence="1 2">
    <name type="scientific">Profundibacterium mesophilum KAUST100406-0324</name>
    <dbReference type="NCBI Taxonomy" id="1037889"/>
    <lineage>
        <taxon>Bacteria</taxon>
        <taxon>Pseudomonadati</taxon>
        <taxon>Pseudomonadota</taxon>
        <taxon>Alphaproteobacteria</taxon>
        <taxon>Rhodobacterales</taxon>
        <taxon>Roseobacteraceae</taxon>
        <taxon>Profundibacterium</taxon>
    </lineage>
</organism>
<dbReference type="RefSeq" id="WP_159963840.1">
    <property type="nucleotide sequence ID" value="NZ_APKE01000005.1"/>
</dbReference>
<evidence type="ECO:0000313" key="2">
    <source>
        <dbReference type="Proteomes" id="UP000698242"/>
    </source>
</evidence>
<accession>A0A921NRI7</accession>
<comment type="caution">
    <text evidence="1">The sequence shown here is derived from an EMBL/GenBank/DDBJ whole genome shotgun (WGS) entry which is preliminary data.</text>
</comment>
<dbReference type="AlphaFoldDB" id="A0A921NRI7"/>
<gene>
    <name evidence="1" type="ORF">PMES_00379</name>
</gene>
<proteinExistence type="predicted"/>
<reference evidence="1" key="1">
    <citation type="submission" date="2013-03" db="EMBL/GenBank/DDBJ databases">
        <title>Genome Sequence of the Profundibacterium mesophilum strain KAUST100406-0324T from Red Sea, a novel genus in the family Rhodobacteraceae.</title>
        <authorList>
            <person name="Essack M."/>
            <person name="Alam I."/>
            <person name="Lafi F."/>
            <person name="Alawi W."/>
            <person name="Kamanu F."/>
            <person name="Al-Suwailem A."/>
            <person name="Lee O.O."/>
            <person name="Xu Y."/>
            <person name="Bajic V."/>
            <person name="Qian P.-Y."/>
            <person name="Archer J."/>
        </authorList>
    </citation>
    <scope>NUCLEOTIDE SEQUENCE</scope>
    <source>
        <strain evidence="1">KAUST100406-0324</strain>
    </source>
</reference>
<dbReference type="Proteomes" id="UP000698242">
    <property type="component" value="Unassembled WGS sequence"/>
</dbReference>
<evidence type="ECO:0000313" key="1">
    <source>
        <dbReference type="EMBL" id="KAF0677332.1"/>
    </source>
</evidence>
<dbReference type="EMBL" id="APKE01000005">
    <property type="protein sequence ID" value="KAF0677332.1"/>
    <property type="molecule type" value="Genomic_DNA"/>
</dbReference>
<protein>
    <submittedName>
        <fullName evidence="1">Uncharacterized protein</fullName>
    </submittedName>
</protein>
<sequence>MSQTSLVLFIDLKPDAKVDLRSAARAAIAWADTIERVGEYVDPFASPQVDLVSSEPGSQRIKALIRSISSDPKSDVRTAVIVAALFIAKVSVAWGWEQLLEFIKGPDAPESVQQLSEEEMVELAKQVAQAIRNEVGVKPARRVFQELNNDERVVGVGVTGRDGARPVHIVTKPDFPTQFTEEDGTESEQRVKVEEVELILLRAVLTTETTKRWGFRGPFGNFGASIKDQAFLDRLASGALNVPMREGIILKVLLETTEERKDDVWKPKEHVVQRVLHVSPPPYQPSVLPGP</sequence>